<evidence type="ECO:0000313" key="2">
    <source>
        <dbReference type="EMBL" id="KAK9811385.1"/>
    </source>
</evidence>
<feature type="compositionally biased region" description="Acidic residues" evidence="1">
    <location>
        <begin position="12"/>
        <end position="22"/>
    </location>
</feature>
<evidence type="ECO:0000313" key="3">
    <source>
        <dbReference type="Proteomes" id="UP001489004"/>
    </source>
</evidence>
<dbReference type="EMBL" id="JALJOR010000009">
    <property type="protein sequence ID" value="KAK9811385.1"/>
    <property type="molecule type" value="Genomic_DNA"/>
</dbReference>
<feature type="region of interest" description="Disordered" evidence="1">
    <location>
        <begin position="1"/>
        <end position="81"/>
    </location>
</feature>
<keyword evidence="3" id="KW-1185">Reference proteome</keyword>
<feature type="region of interest" description="Disordered" evidence="1">
    <location>
        <begin position="168"/>
        <end position="246"/>
    </location>
</feature>
<dbReference type="PANTHER" id="PTHR36332">
    <property type="entry name" value="STRESS RESPONSE PROTEIN"/>
    <property type="match status" value="1"/>
</dbReference>
<name>A0AAW1PSL0_9CHLO</name>
<dbReference type="SUPFAM" id="SSF57667">
    <property type="entry name" value="beta-beta-alpha zinc fingers"/>
    <property type="match status" value="1"/>
</dbReference>
<proteinExistence type="predicted"/>
<feature type="compositionally biased region" description="Acidic residues" evidence="1">
    <location>
        <begin position="37"/>
        <end position="56"/>
    </location>
</feature>
<dbReference type="PANTHER" id="PTHR36332:SF1">
    <property type="entry name" value="STRESS RESPONSE PROTEIN"/>
    <property type="match status" value="1"/>
</dbReference>
<dbReference type="Gene3D" id="3.30.160.60">
    <property type="entry name" value="Classic Zinc Finger"/>
    <property type="match status" value="1"/>
</dbReference>
<accession>A0AAW1PSL0</accession>
<organism evidence="2 3">
    <name type="scientific">[Myrmecia] bisecta</name>
    <dbReference type="NCBI Taxonomy" id="41462"/>
    <lineage>
        <taxon>Eukaryota</taxon>
        <taxon>Viridiplantae</taxon>
        <taxon>Chlorophyta</taxon>
        <taxon>core chlorophytes</taxon>
        <taxon>Trebouxiophyceae</taxon>
        <taxon>Trebouxiales</taxon>
        <taxon>Trebouxiaceae</taxon>
        <taxon>Myrmecia</taxon>
    </lineage>
</organism>
<dbReference type="Proteomes" id="UP001489004">
    <property type="component" value="Unassembled WGS sequence"/>
</dbReference>
<feature type="compositionally biased region" description="Basic residues" evidence="1">
    <location>
        <begin position="221"/>
        <end position="230"/>
    </location>
</feature>
<feature type="compositionally biased region" description="Basic residues" evidence="1">
    <location>
        <begin position="183"/>
        <end position="205"/>
    </location>
</feature>
<comment type="caution">
    <text evidence="2">The sequence shown here is derived from an EMBL/GenBank/DDBJ whole genome shotgun (WGS) entry which is preliminary data.</text>
</comment>
<dbReference type="InterPro" id="IPR036236">
    <property type="entry name" value="Znf_C2H2_sf"/>
</dbReference>
<feature type="compositionally biased region" description="Acidic residues" evidence="1">
    <location>
        <begin position="67"/>
        <end position="81"/>
    </location>
</feature>
<protein>
    <submittedName>
        <fullName evidence="2">Uncharacterized protein</fullName>
    </submittedName>
</protein>
<dbReference type="AlphaFoldDB" id="A0AAW1PSL0"/>
<reference evidence="2 3" key="1">
    <citation type="journal article" date="2024" name="Nat. Commun.">
        <title>Phylogenomics reveals the evolutionary origins of lichenization in chlorophyte algae.</title>
        <authorList>
            <person name="Puginier C."/>
            <person name="Libourel C."/>
            <person name="Otte J."/>
            <person name="Skaloud P."/>
            <person name="Haon M."/>
            <person name="Grisel S."/>
            <person name="Petersen M."/>
            <person name="Berrin J.G."/>
            <person name="Delaux P.M."/>
            <person name="Dal Grande F."/>
            <person name="Keller J."/>
        </authorList>
    </citation>
    <scope>NUCLEOTIDE SEQUENCE [LARGE SCALE GENOMIC DNA]</scope>
    <source>
        <strain evidence="2 3">SAG 2043</strain>
    </source>
</reference>
<evidence type="ECO:0000256" key="1">
    <source>
        <dbReference type="SAM" id="MobiDB-lite"/>
    </source>
</evidence>
<gene>
    <name evidence="2" type="ORF">WJX72_002991</name>
</gene>
<sequence length="246" mass="27270">MHGQDGGNSSDSDSDDEQSAEEDAQHAQGSGSGGEESSSDGEEAEVAEAADGDADDDLRPMTRLQDLSEDDFEEESEDEELQQLKQDWMQEAAEKVHKKGRALRCVVCPKALILNAASLRQHLESKKHKAHVKELPEDDRDNTICFALDVEKAESDGETHLERLERIRRQVDAQEAVPPPAASRKRKKGEKQREPRKRPGKRQRALLKLQPGDNDKSGDKPRRKPTRKQQKANPSAKPVEAGTAAV</sequence>